<dbReference type="Proteomes" id="UP001222027">
    <property type="component" value="Unassembled WGS sequence"/>
</dbReference>
<dbReference type="AlphaFoldDB" id="A0AAV8S2T7"/>
<keyword evidence="2" id="KW-1185">Reference proteome</keyword>
<proteinExistence type="predicted"/>
<reference evidence="1 2" key="1">
    <citation type="submission" date="2022-12" db="EMBL/GenBank/DDBJ databases">
        <title>Chromosome-scale assembly of the Ensete ventricosum genome.</title>
        <authorList>
            <person name="Dussert Y."/>
            <person name="Stocks J."/>
            <person name="Wendawek A."/>
            <person name="Woldeyes F."/>
            <person name="Nichols R.A."/>
            <person name="Borrell J.S."/>
        </authorList>
    </citation>
    <scope>NUCLEOTIDE SEQUENCE [LARGE SCALE GENOMIC DNA]</scope>
    <source>
        <strain evidence="2">cv. Maze</strain>
        <tissue evidence="1">Seeds</tissue>
    </source>
</reference>
<dbReference type="EMBL" id="JAQQAF010000001">
    <property type="protein sequence ID" value="KAJ8513733.1"/>
    <property type="molecule type" value="Genomic_DNA"/>
</dbReference>
<name>A0AAV8S2T7_ENSVE</name>
<comment type="caution">
    <text evidence="1">The sequence shown here is derived from an EMBL/GenBank/DDBJ whole genome shotgun (WGS) entry which is preliminary data.</text>
</comment>
<gene>
    <name evidence="1" type="ORF">OPV22_004167</name>
</gene>
<sequence>MIHKIESSMHVALAAMSAPPVSWTTYAVPAFGTASLDSTTSFEHGINGSSSARTAIYIWWVELEAAGAMESSTTYAVPAFGTASLDSTRSFEHGINGSSSARTAIYIWWVELEAAGEQWKALHMLFLPLGLLALTAQQVSSMESTDPPQQEQLYIYGGWSWKRQESNGKHSICCSCLWDC</sequence>
<evidence type="ECO:0000313" key="1">
    <source>
        <dbReference type="EMBL" id="KAJ8513733.1"/>
    </source>
</evidence>
<protein>
    <submittedName>
        <fullName evidence="1">Uncharacterized protein</fullName>
    </submittedName>
</protein>
<accession>A0AAV8S2T7</accession>
<organism evidence="1 2">
    <name type="scientific">Ensete ventricosum</name>
    <name type="common">Abyssinian banana</name>
    <name type="synonym">Musa ensete</name>
    <dbReference type="NCBI Taxonomy" id="4639"/>
    <lineage>
        <taxon>Eukaryota</taxon>
        <taxon>Viridiplantae</taxon>
        <taxon>Streptophyta</taxon>
        <taxon>Embryophyta</taxon>
        <taxon>Tracheophyta</taxon>
        <taxon>Spermatophyta</taxon>
        <taxon>Magnoliopsida</taxon>
        <taxon>Liliopsida</taxon>
        <taxon>Zingiberales</taxon>
        <taxon>Musaceae</taxon>
        <taxon>Ensete</taxon>
    </lineage>
</organism>
<evidence type="ECO:0000313" key="2">
    <source>
        <dbReference type="Proteomes" id="UP001222027"/>
    </source>
</evidence>